<reference evidence="1" key="1">
    <citation type="journal article" date="2015" name="Nature">
        <title>Complex archaea that bridge the gap between prokaryotes and eukaryotes.</title>
        <authorList>
            <person name="Spang A."/>
            <person name="Saw J.H."/>
            <person name="Jorgensen S.L."/>
            <person name="Zaremba-Niedzwiedzka K."/>
            <person name="Martijn J."/>
            <person name="Lind A.E."/>
            <person name="van Eijk R."/>
            <person name="Schleper C."/>
            <person name="Guy L."/>
            <person name="Ettema T.J."/>
        </authorList>
    </citation>
    <scope>NUCLEOTIDE SEQUENCE</scope>
</reference>
<dbReference type="AlphaFoldDB" id="A0A0F9M3N7"/>
<organism evidence="1">
    <name type="scientific">marine sediment metagenome</name>
    <dbReference type="NCBI Taxonomy" id="412755"/>
    <lineage>
        <taxon>unclassified sequences</taxon>
        <taxon>metagenomes</taxon>
        <taxon>ecological metagenomes</taxon>
    </lineage>
</organism>
<sequence>MSEKKTAQQSISLSPALKDWLQTYVNVNHREKPKDKKFKSISAFVTYTLEEALKLVE</sequence>
<gene>
    <name evidence="1" type="ORF">LCGC14_1202910</name>
</gene>
<comment type="caution">
    <text evidence="1">The sequence shown here is derived from an EMBL/GenBank/DDBJ whole genome shotgun (WGS) entry which is preliminary data.</text>
</comment>
<name>A0A0F9M3N7_9ZZZZ</name>
<proteinExistence type="predicted"/>
<accession>A0A0F9M3N7</accession>
<evidence type="ECO:0000313" key="1">
    <source>
        <dbReference type="EMBL" id="KKM93981.1"/>
    </source>
</evidence>
<protein>
    <submittedName>
        <fullName evidence="1">Uncharacterized protein</fullName>
    </submittedName>
</protein>
<dbReference type="EMBL" id="LAZR01006199">
    <property type="protein sequence ID" value="KKM93981.1"/>
    <property type="molecule type" value="Genomic_DNA"/>
</dbReference>